<evidence type="ECO:0000259" key="9">
    <source>
        <dbReference type="Pfam" id="PF02737"/>
    </source>
</evidence>
<dbReference type="SUPFAM" id="SSF52096">
    <property type="entry name" value="ClpP/crotonase"/>
    <property type="match status" value="1"/>
</dbReference>
<evidence type="ECO:0000256" key="2">
    <source>
        <dbReference type="ARBA" id="ARBA00022832"/>
    </source>
</evidence>
<sequence>MASEIKSVAVIGAGVMGAAIAAHVANAGIKVKLLDIVKPGSADRNAIARGAIERFKKIEPAPLMSPKAARLITPGNTEDDFAGLAECDWIVEAVIERLDIKQALYKRIAEVRKPGSVVSSNTSTIPLSELMSDMPDTLKPDFVITHFFNPPRYMRLLELVTGPDTRGDTIDKITKFCDVTLGKSVISCRDTPGFIANRIGTYWIQSAMVLALDMGLEVEEADAIMGKPMGFPSTGVFGLMDLVGIDLGPHVNASLARLLPKSDPFHAINRDVSMIEKLIAEGYTGKKGKGGFYRSSGRGADKVKETLSLKAAAQGRLEWRATVRPKIDEVKDAKKDLKKLVGAKSKPGQYAWGVLGRVLAYAASLIPEIADDIASVDEAMRLGYTWKYGPFELIDKLGADWVSEKLAALSIPVPPILTRLGKGTFYKTEGSALLQFCSDGTYRPVKRPDGVLLLEDVKRGAKPVLTNKSASVWDIGDGVLCFEFHSIMNSLDGDILALLEKTIALVQKSYKALVIHSEDLRAGPGRENFSVGANLGLAVFAANLRMWGKIEGSVKEGQKAYQALRYAPFPVVGAPAGRALGGGCEILLHCSAVQAYAETYMGLVECGVGLVPGWGGCATMLARWQTAKDAPKGPMPAVAKVFEMVSTAKFSTSAAEAKDLKFLKPEDGITMNRYRVLADAKSRALALVDGYAKPEPAMLQLPGASGRVGLGMAVEEFRKKGVATPHDVTVASHLARVLTGGDVDIVDPVSETDVMALEREAFMALFRTRESQARIKHILDTGRPLRN</sequence>
<comment type="pathway">
    <text evidence="1">Lipid metabolism; fatty acid beta-oxidation.</text>
</comment>
<organism evidence="10 11">
    <name type="scientific">Acidiphilium iwatense</name>
    <dbReference type="NCBI Taxonomy" id="768198"/>
    <lineage>
        <taxon>Bacteria</taxon>
        <taxon>Pseudomonadati</taxon>
        <taxon>Pseudomonadota</taxon>
        <taxon>Alphaproteobacteria</taxon>
        <taxon>Acetobacterales</taxon>
        <taxon>Acidocellaceae</taxon>
        <taxon>Acidiphilium</taxon>
    </lineage>
</organism>
<dbReference type="Gene3D" id="3.90.226.10">
    <property type="entry name" value="2-enoyl-CoA Hydratase, Chain A, domain 1"/>
    <property type="match status" value="1"/>
</dbReference>
<evidence type="ECO:0000259" key="8">
    <source>
        <dbReference type="Pfam" id="PF00725"/>
    </source>
</evidence>
<evidence type="ECO:0000313" key="11">
    <source>
        <dbReference type="Proteomes" id="UP001521209"/>
    </source>
</evidence>
<comment type="caution">
    <text evidence="10">The sequence shown here is derived from an EMBL/GenBank/DDBJ whole genome shotgun (WGS) entry which is preliminary data.</text>
</comment>
<dbReference type="InterPro" id="IPR036291">
    <property type="entry name" value="NAD(P)-bd_dom_sf"/>
</dbReference>
<keyword evidence="11" id="KW-1185">Reference proteome</keyword>
<evidence type="ECO:0000256" key="1">
    <source>
        <dbReference type="ARBA" id="ARBA00005005"/>
    </source>
</evidence>
<feature type="domain" description="3-hydroxyacyl-CoA dehydrogenase C-terminal" evidence="8">
    <location>
        <begin position="354"/>
        <end position="404"/>
    </location>
</feature>
<dbReference type="Proteomes" id="UP001521209">
    <property type="component" value="Unassembled WGS sequence"/>
</dbReference>
<dbReference type="Pfam" id="PF00378">
    <property type="entry name" value="ECH_1"/>
    <property type="match status" value="1"/>
</dbReference>
<dbReference type="CDD" id="cd06558">
    <property type="entry name" value="crotonase-like"/>
    <property type="match status" value="1"/>
</dbReference>
<keyword evidence="5" id="KW-0520">NAD</keyword>
<evidence type="ECO:0000256" key="7">
    <source>
        <dbReference type="ARBA" id="ARBA00049556"/>
    </source>
</evidence>
<proteinExistence type="predicted"/>
<dbReference type="PANTHER" id="PTHR48075">
    <property type="entry name" value="3-HYDROXYACYL-COA DEHYDROGENASE FAMILY PROTEIN"/>
    <property type="match status" value="1"/>
</dbReference>
<dbReference type="InterPro" id="IPR006108">
    <property type="entry name" value="3HC_DH_C"/>
</dbReference>
<evidence type="ECO:0000313" key="10">
    <source>
        <dbReference type="EMBL" id="MCF3947237.1"/>
    </source>
</evidence>
<dbReference type="SUPFAM" id="SSF48179">
    <property type="entry name" value="6-phosphogluconate dehydrogenase C-terminal domain-like"/>
    <property type="match status" value="2"/>
</dbReference>
<dbReference type="SUPFAM" id="SSF51735">
    <property type="entry name" value="NAD(P)-binding Rossmann-fold domains"/>
    <property type="match status" value="1"/>
</dbReference>
<dbReference type="Pfam" id="PF00725">
    <property type="entry name" value="3HCDH"/>
    <property type="match status" value="2"/>
</dbReference>
<dbReference type="Pfam" id="PF02737">
    <property type="entry name" value="3HCDH_N"/>
    <property type="match status" value="1"/>
</dbReference>
<evidence type="ECO:0000256" key="6">
    <source>
        <dbReference type="ARBA" id="ARBA00023098"/>
    </source>
</evidence>
<keyword evidence="4" id="KW-0560">Oxidoreductase</keyword>
<keyword evidence="3" id="KW-0442">Lipid degradation</keyword>
<keyword evidence="6" id="KW-0443">Lipid metabolism</keyword>
<accession>A0ABS9DWX5</accession>
<gene>
    <name evidence="10" type="ORF">L2A60_11180</name>
</gene>
<evidence type="ECO:0000256" key="5">
    <source>
        <dbReference type="ARBA" id="ARBA00023027"/>
    </source>
</evidence>
<dbReference type="EMBL" id="JAKGBZ010000020">
    <property type="protein sequence ID" value="MCF3947237.1"/>
    <property type="molecule type" value="Genomic_DNA"/>
</dbReference>
<keyword evidence="2" id="KW-0276">Fatty acid metabolism</keyword>
<feature type="domain" description="3-hydroxyacyl-CoA dehydrogenase C-terminal" evidence="8">
    <location>
        <begin position="193"/>
        <end position="294"/>
    </location>
</feature>
<evidence type="ECO:0000256" key="3">
    <source>
        <dbReference type="ARBA" id="ARBA00022963"/>
    </source>
</evidence>
<dbReference type="PANTHER" id="PTHR48075:SF7">
    <property type="entry name" value="3-HYDROXYACYL-COA DEHYDROGENASE-RELATED"/>
    <property type="match status" value="1"/>
</dbReference>
<comment type="catalytic activity">
    <reaction evidence="7">
        <text>a (3S)-3-hydroxyacyl-CoA + NAD(+) = a 3-oxoacyl-CoA + NADH + H(+)</text>
        <dbReference type="Rhea" id="RHEA:22432"/>
        <dbReference type="ChEBI" id="CHEBI:15378"/>
        <dbReference type="ChEBI" id="CHEBI:57318"/>
        <dbReference type="ChEBI" id="CHEBI:57540"/>
        <dbReference type="ChEBI" id="CHEBI:57945"/>
        <dbReference type="ChEBI" id="CHEBI:90726"/>
        <dbReference type="EC" id="1.1.1.35"/>
    </reaction>
</comment>
<dbReference type="InterPro" id="IPR001753">
    <property type="entry name" value="Enoyl-CoA_hydra/iso"/>
</dbReference>
<reference evidence="10 11" key="1">
    <citation type="submission" date="2022-01" db="EMBL/GenBank/DDBJ databases">
        <authorList>
            <person name="Won M."/>
            <person name="Kim S.-J."/>
            <person name="Kwon S.-W."/>
        </authorList>
    </citation>
    <scope>NUCLEOTIDE SEQUENCE [LARGE SCALE GENOMIC DNA]</scope>
    <source>
        <strain evidence="10 11">KCTC 23505</strain>
    </source>
</reference>
<dbReference type="InterPro" id="IPR008927">
    <property type="entry name" value="6-PGluconate_DH-like_C_sf"/>
</dbReference>
<dbReference type="Gene3D" id="3.40.50.720">
    <property type="entry name" value="NAD(P)-binding Rossmann-like Domain"/>
    <property type="match status" value="1"/>
</dbReference>
<dbReference type="RefSeq" id="WP_235704465.1">
    <property type="nucleotide sequence ID" value="NZ_JAKGBZ010000020.1"/>
</dbReference>
<dbReference type="InterPro" id="IPR006176">
    <property type="entry name" value="3-OHacyl-CoA_DH_NAD-bd"/>
</dbReference>
<evidence type="ECO:0000256" key="4">
    <source>
        <dbReference type="ARBA" id="ARBA00023002"/>
    </source>
</evidence>
<name>A0ABS9DWX5_9PROT</name>
<dbReference type="InterPro" id="IPR029045">
    <property type="entry name" value="ClpP/crotonase-like_dom_sf"/>
</dbReference>
<dbReference type="Gene3D" id="1.10.1040.50">
    <property type="match status" value="1"/>
</dbReference>
<protein>
    <submittedName>
        <fullName evidence="10">3-hydroxyacyl-CoA dehydrogenase NAD-binding domain-containing protein</fullName>
    </submittedName>
</protein>
<feature type="domain" description="3-hydroxyacyl-CoA dehydrogenase NAD binding" evidence="9">
    <location>
        <begin position="7"/>
        <end position="190"/>
    </location>
</feature>